<proteinExistence type="predicted"/>
<sequence>MESFSTVRTFASGDILALANAYYAQGSLSQWGPDGLFNEVLGLVPGASPVIVPIAWDINGLLGHLVFVVNPGMPDAWILRIVLASEFLWLGLHPVGTTDDELICL</sequence>
<dbReference type="RefSeq" id="XP_056510692.1">
    <property type="nucleotide sequence ID" value="XM_056657892.1"/>
</dbReference>
<dbReference type="AlphaFoldDB" id="A0A9W9F2X9"/>
<organism evidence="1 2">
    <name type="scientific">Penicillium alfredii</name>
    <dbReference type="NCBI Taxonomy" id="1506179"/>
    <lineage>
        <taxon>Eukaryota</taxon>
        <taxon>Fungi</taxon>
        <taxon>Dikarya</taxon>
        <taxon>Ascomycota</taxon>
        <taxon>Pezizomycotina</taxon>
        <taxon>Eurotiomycetes</taxon>
        <taxon>Eurotiomycetidae</taxon>
        <taxon>Eurotiales</taxon>
        <taxon>Aspergillaceae</taxon>
        <taxon>Penicillium</taxon>
    </lineage>
</organism>
<comment type="caution">
    <text evidence="1">The sequence shown here is derived from an EMBL/GenBank/DDBJ whole genome shotgun (WGS) entry which is preliminary data.</text>
</comment>
<dbReference type="EMBL" id="JAPMSZ010000009">
    <property type="protein sequence ID" value="KAJ5092497.1"/>
    <property type="molecule type" value="Genomic_DNA"/>
</dbReference>
<reference evidence="1" key="1">
    <citation type="submission" date="2022-11" db="EMBL/GenBank/DDBJ databases">
        <authorList>
            <person name="Petersen C."/>
        </authorList>
    </citation>
    <scope>NUCLEOTIDE SEQUENCE</scope>
    <source>
        <strain evidence="1">IBT 34128</strain>
    </source>
</reference>
<evidence type="ECO:0000313" key="2">
    <source>
        <dbReference type="Proteomes" id="UP001141434"/>
    </source>
</evidence>
<keyword evidence="2" id="KW-1185">Reference proteome</keyword>
<reference evidence="1" key="2">
    <citation type="journal article" date="2023" name="IMA Fungus">
        <title>Comparative genomic study of the Penicillium genus elucidates a diverse pangenome and 15 lateral gene transfer events.</title>
        <authorList>
            <person name="Petersen C."/>
            <person name="Sorensen T."/>
            <person name="Nielsen M.R."/>
            <person name="Sondergaard T.E."/>
            <person name="Sorensen J.L."/>
            <person name="Fitzpatrick D.A."/>
            <person name="Frisvad J.C."/>
            <person name="Nielsen K.L."/>
        </authorList>
    </citation>
    <scope>NUCLEOTIDE SEQUENCE</scope>
    <source>
        <strain evidence="1">IBT 34128</strain>
    </source>
</reference>
<dbReference type="Proteomes" id="UP001141434">
    <property type="component" value="Unassembled WGS sequence"/>
</dbReference>
<dbReference type="OrthoDB" id="4355879at2759"/>
<name>A0A9W9F2X9_9EURO</name>
<gene>
    <name evidence="1" type="ORF">NUU61_007367</name>
</gene>
<accession>A0A9W9F2X9</accession>
<evidence type="ECO:0000313" key="1">
    <source>
        <dbReference type="EMBL" id="KAJ5092497.1"/>
    </source>
</evidence>
<protein>
    <submittedName>
        <fullName evidence="1">Uncharacterized protein</fullName>
    </submittedName>
</protein>
<dbReference type="GeneID" id="81397061"/>